<dbReference type="OrthoDB" id="5179393at2"/>
<dbReference type="RefSeq" id="WP_062699705.1">
    <property type="nucleotide sequence ID" value="NZ_LLZG01000033.1"/>
</dbReference>
<evidence type="ECO:0000313" key="2">
    <source>
        <dbReference type="Proteomes" id="UP000053923"/>
    </source>
</evidence>
<dbReference type="EMBL" id="LLZG01000033">
    <property type="protein sequence ID" value="KUL43650.1"/>
    <property type="molecule type" value="Genomic_DNA"/>
</dbReference>
<dbReference type="AlphaFoldDB" id="A0A0X3VG23"/>
<dbReference type="InterPro" id="IPR040701">
    <property type="entry name" value="Bact_RF_family2"/>
</dbReference>
<sequence length="362" mass="39052">MRLHFLDTLYARPGPYACVYVDTSRDIDGPDRAIELHRRHARSDLIELGADLATADASADAVGTDADLPGRHGQALFATHGELVLTEELPQPPPLDRTSYALLPDATPLALQHAPDIPYAAATLTRGAPDDSHTVSEDLHVQLQTGRWPSSSVAPRALTHLHIPIDQWHREAGRLADELAHLVDLGHADTLVLCGDTWARGVLVNRLPAPIRNRVTTVPGEGQDAETGRALLEPQLADLFHGRLSAHDRGRLESFAAQRARHPGGEGLPAVVAALQRGQADALMVNHPVEEWPPLPPLWLGVDPDQIALSADDLRSFGATGYEKQPADAVLLYAAVATGAELIVVPREETPLEDGIGVLLRY</sequence>
<accession>A0A0X3VG23</accession>
<comment type="caution">
    <text evidence="1">The sequence shown here is derived from an EMBL/GenBank/DDBJ whole genome shotgun (WGS) entry which is preliminary data.</text>
</comment>
<evidence type="ECO:0000313" key="1">
    <source>
        <dbReference type="EMBL" id="KUL43650.1"/>
    </source>
</evidence>
<organism evidence="1 2">
    <name type="scientific">Streptomyces regalis</name>
    <dbReference type="NCBI Taxonomy" id="68262"/>
    <lineage>
        <taxon>Bacteria</taxon>
        <taxon>Bacillati</taxon>
        <taxon>Actinomycetota</taxon>
        <taxon>Actinomycetes</taxon>
        <taxon>Kitasatosporales</taxon>
        <taxon>Streptomycetaceae</taxon>
        <taxon>Streptomyces</taxon>
    </lineage>
</organism>
<protein>
    <submittedName>
        <fullName evidence="1">Uncharacterized protein</fullName>
    </submittedName>
</protein>
<keyword evidence="2" id="KW-1185">Reference proteome</keyword>
<dbReference type="Proteomes" id="UP000053923">
    <property type="component" value="Unassembled WGS sequence"/>
</dbReference>
<gene>
    <name evidence="1" type="ORF">ADL12_07100</name>
</gene>
<name>A0A0X3VG23_9ACTN</name>
<proteinExistence type="predicted"/>
<reference evidence="2" key="1">
    <citation type="submission" date="2015-10" db="EMBL/GenBank/DDBJ databases">
        <authorList>
            <person name="Ju K.-S."/>
            <person name="Doroghazi J.R."/>
            <person name="Metcalf W.W."/>
        </authorList>
    </citation>
    <scope>NUCLEOTIDE SEQUENCE [LARGE SCALE GENOMIC DNA]</scope>
    <source>
        <strain evidence="2">NRRL 3151</strain>
    </source>
</reference>
<dbReference type="Pfam" id="PF18844">
    <property type="entry name" value="baeRF_family2"/>
    <property type="match status" value="1"/>
</dbReference>